<comment type="caution">
    <text evidence="2">The sequence shown here is derived from an EMBL/GenBank/DDBJ whole genome shotgun (WGS) entry which is preliminary data.</text>
</comment>
<gene>
    <name evidence="2" type="ORF">PC118_g10439</name>
</gene>
<evidence type="ECO:0000313" key="3">
    <source>
        <dbReference type="Proteomes" id="UP000697107"/>
    </source>
</evidence>
<dbReference type="InterPro" id="IPR050659">
    <property type="entry name" value="Peptidase_M24B"/>
</dbReference>
<organism evidence="2 3">
    <name type="scientific">Phytophthora cactorum</name>
    <dbReference type="NCBI Taxonomy" id="29920"/>
    <lineage>
        <taxon>Eukaryota</taxon>
        <taxon>Sar</taxon>
        <taxon>Stramenopiles</taxon>
        <taxon>Oomycota</taxon>
        <taxon>Peronosporomycetes</taxon>
        <taxon>Peronosporales</taxon>
        <taxon>Peronosporaceae</taxon>
        <taxon>Phytophthora</taxon>
    </lineage>
</organism>
<evidence type="ECO:0000313" key="2">
    <source>
        <dbReference type="EMBL" id="KAG2981708.1"/>
    </source>
</evidence>
<proteinExistence type="predicted"/>
<protein>
    <recommendedName>
        <fullName evidence="1">Peptidase M24 domain-containing protein</fullName>
    </recommendedName>
</protein>
<dbReference type="AlphaFoldDB" id="A0A8T1FTU7"/>
<dbReference type="Pfam" id="PF00557">
    <property type="entry name" value="Peptidase_M24"/>
    <property type="match status" value="1"/>
</dbReference>
<feature type="domain" description="Peptidase M24" evidence="1">
    <location>
        <begin position="230"/>
        <end position="381"/>
    </location>
</feature>
<evidence type="ECO:0000259" key="1">
    <source>
        <dbReference type="Pfam" id="PF00557"/>
    </source>
</evidence>
<dbReference type="PANTHER" id="PTHR46112">
    <property type="entry name" value="AMINOPEPTIDASE"/>
    <property type="match status" value="1"/>
</dbReference>
<dbReference type="EMBL" id="RCML01000300">
    <property type="protein sequence ID" value="KAG2981708.1"/>
    <property type="molecule type" value="Genomic_DNA"/>
</dbReference>
<dbReference type="PANTHER" id="PTHR46112:SF2">
    <property type="entry name" value="XAA-PRO AMINOPEPTIDASE P-RELATED"/>
    <property type="match status" value="1"/>
</dbReference>
<dbReference type="InterPro" id="IPR036005">
    <property type="entry name" value="Creatinase/aminopeptidase-like"/>
</dbReference>
<dbReference type="VEuPathDB" id="FungiDB:PC110_g11138"/>
<dbReference type="SUPFAM" id="SSF55920">
    <property type="entry name" value="Creatinase/aminopeptidase"/>
    <property type="match status" value="1"/>
</dbReference>
<accession>A0A8T1FTU7</accession>
<name>A0A8T1FTU7_9STRA</name>
<dbReference type="Gene3D" id="3.90.230.10">
    <property type="entry name" value="Creatinase/methionine aminopeptidase superfamily"/>
    <property type="match status" value="1"/>
</dbReference>
<dbReference type="VEuPathDB" id="FungiDB:PC110_g11139"/>
<dbReference type="InterPro" id="IPR000994">
    <property type="entry name" value="Pept_M24"/>
</dbReference>
<dbReference type="Proteomes" id="UP000697107">
    <property type="component" value="Unassembled WGS sequence"/>
</dbReference>
<reference evidence="2" key="1">
    <citation type="submission" date="2018-10" db="EMBL/GenBank/DDBJ databases">
        <title>Effector identification in a new, highly contiguous assembly of the strawberry crown rot pathogen Phytophthora cactorum.</title>
        <authorList>
            <person name="Armitage A.D."/>
            <person name="Nellist C.F."/>
            <person name="Bates H."/>
            <person name="Vickerstaff R.J."/>
            <person name="Harrison R.J."/>
        </authorList>
    </citation>
    <scope>NUCLEOTIDE SEQUENCE</scope>
    <source>
        <strain evidence="2">P415</strain>
    </source>
</reference>
<sequence length="467" mass="51709">MDEPTDEDFCAPVESVKVVVQQLKPKPADDGGLSVEELKERLKWIAKLLIYADEKGVAAESHFVKLRRKILATTMNDQKYMDAFDHDVTKRKADFLHKVAQVRSLMQELKHDAVVLSLSANFAWITSGARSYVFMATEGGAGSIYVDATQVAVLTNEIEGHKLVNEEMRGLEEVVILVQDPWYAQRSHADVAKELSKSDKIAVDATNSALSGRLAELRCTLTEYEMEVFRALGKDCGEVIGQVARAVRPTMSEWEIAGQLSTKMWAQGITPVVMLVAADERVDNIRHPLPTKKRVKNKAMLVICGQRAGLIASTTRLVYITTTPNATMPEDLVRRHEAATYVDAMLIANTRGTGVKAGDMLKLAQDAYAEKGYEGEWKFHHQGGCAAYKSREWVANPSINRVTGLNQAYAWNPSVAGTKSEDTVLCYANAEGKVVVETITCSPDWPMTEHTIGDVTIARPKILHLQY</sequence>